<gene>
    <name evidence="2" type="ORF">HXM71_08025</name>
</gene>
<comment type="caution">
    <text evidence="2">The sequence shown here is derived from an EMBL/GenBank/DDBJ whole genome shotgun (WGS) entry which is preliminary data.</text>
</comment>
<feature type="region of interest" description="Disordered" evidence="1">
    <location>
        <begin position="155"/>
        <end position="240"/>
    </location>
</feature>
<evidence type="ECO:0000256" key="1">
    <source>
        <dbReference type="SAM" id="MobiDB-lite"/>
    </source>
</evidence>
<proteinExistence type="predicted"/>
<sequence length="334" mass="37390">MSETPKDQSKSNGEPSREKRDNPFAKAAQRLGEVALYTWRVVTGRGSGKRAKDTSSTIAPEYPVYPEPSFPEFVTTPDGHRSPVESGNTPDELAIIEQNDEARAAATKDSSSVKPSTPEKPVDVSENEPKYYSLDDLIYEDVPKSKADEILKNAYGTAHEPKTLDELIDNPNISKEEADEILDRVYGSSSEKNDRKDDANSTEGSQESSTTESGNDEQVKDSNPDTGEAQAKEISPEEHEVATNLKVARIRYVKAGVKYETHFFKENFGGEERRKKLDAAAEELKRCELEYMRFQFSEKIEAVKQGSEEDQAKLAEEIAHAVFEDMQRVSREIR</sequence>
<feature type="non-terminal residue" evidence="2">
    <location>
        <position position="334"/>
    </location>
</feature>
<feature type="compositionally biased region" description="Basic and acidic residues" evidence="1">
    <location>
        <begin position="1"/>
        <end position="23"/>
    </location>
</feature>
<feature type="compositionally biased region" description="Low complexity" evidence="1">
    <location>
        <begin position="201"/>
        <end position="213"/>
    </location>
</feature>
<accession>A0A930EFD5</accession>
<evidence type="ECO:0000313" key="2">
    <source>
        <dbReference type="EMBL" id="MBF1353038.1"/>
    </source>
</evidence>
<dbReference type="EMBL" id="JABZQH010000392">
    <property type="protein sequence ID" value="MBF1353038.1"/>
    <property type="molecule type" value="Genomic_DNA"/>
</dbReference>
<dbReference type="Proteomes" id="UP000722050">
    <property type="component" value="Unassembled WGS sequence"/>
</dbReference>
<dbReference type="AlphaFoldDB" id="A0A930EFD5"/>
<protein>
    <submittedName>
        <fullName evidence="2">Uncharacterized protein</fullName>
    </submittedName>
</protein>
<feature type="region of interest" description="Disordered" evidence="1">
    <location>
        <begin position="1"/>
        <end position="29"/>
    </location>
</feature>
<feature type="compositionally biased region" description="Basic and acidic residues" evidence="1">
    <location>
        <begin position="120"/>
        <end position="129"/>
    </location>
</feature>
<evidence type="ECO:0000313" key="3">
    <source>
        <dbReference type="Proteomes" id="UP000722050"/>
    </source>
</evidence>
<feature type="compositionally biased region" description="Basic and acidic residues" evidence="1">
    <location>
        <begin position="230"/>
        <end position="240"/>
    </location>
</feature>
<feature type="region of interest" description="Disordered" evidence="1">
    <location>
        <begin position="42"/>
        <end position="133"/>
    </location>
</feature>
<reference evidence="2" key="1">
    <citation type="submission" date="2020-04" db="EMBL/GenBank/DDBJ databases">
        <title>Deep metagenomics examines the oral microbiome during advanced dental caries in children, revealing novel taxa and co-occurrences with host molecules.</title>
        <authorList>
            <person name="Baker J.L."/>
            <person name="Morton J.T."/>
            <person name="Dinis M."/>
            <person name="Alvarez R."/>
            <person name="Tran N.C."/>
            <person name="Knight R."/>
            <person name="Edlund A."/>
        </authorList>
    </citation>
    <scope>NUCLEOTIDE SEQUENCE</scope>
    <source>
        <strain evidence="2">JCVI_24_bin.8</strain>
    </source>
</reference>
<name>A0A930EFD5_9FIRM</name>
<organism evidence="2 3">
    <name type="scientific">Mogibacterium diversum</name>
    <dbReference type="NCBI Taxonomy" id="114527"/>
    <lineage>
        <taxon>Bacteria</taxon>
        <taxon>Bacillati</taxon>
        <taxon>Bacillota</taxon>
        <taxon>Clostridia</taxon>
        <taxon>Peptostreptococcales</taxon>
        <taxon>Anaerovoracaceae</taxon>
        <taxon>Mogibacterium</taxon>
    </lineage>
</organism>